<evidence type="ECO:0000313" key="1">
    <source>
        <dbReference type="EMBL" id="SUM45506.1"/>
    </source>
</evidence>
<protein>
    <submittedName>
        <fullName evidence="1">S-adenosylmethionine-dependent methyltransferase, putative</fullName>
    </submittedName>
</protein>
<keyword evidence="2" id="KW-1185">Reference proteome</keyword>
<reference evidence="1 2" key="1">
    <citation type="submission" date="2018-06" db="EMBL/GenBank/DDBJ databases">
        <authorList>
            <consortium name="Pathogen Informatics"/>
            <person name="Doyle S."/>
        </authorList>
    </citation>
    <scope>NUCLEOTIDE SEQUENCE [LARGE SCALE GENOMIC DNA]</scope>
    <source>
        <strain evidence="2">NCTC 11048</strain>
    </source>
</reference>
<dbReference type="AlphaFoldDB" id="A0A380G4W9"/>
<dbReference type="GO" id="GO:0008168">
    <property type="term" value="F:methyltransferase activity"/>
    <property type="evidence" value="ECO:0007669"/>
    <property type="project" value="UniProtKB-KW"/>
</dbReference>
<name>A0A380G4W9_STAIN</name>
<gene>
    <name evidence="1" type="ORF">NCTC11048_00490</name>
</gene>
<accession>A0A380G4W9</accession>
<keyword evidence="1" id="KW-0489">Methyltransferase</keyword>
<organism evidence="1 2">
    <name type="scientific">Staphylococcus intermedius NCTC 11048</name>
    <dbReference type="NCBI Taxonomy" id="1141106"/>
    <lineage>
        <taxon>Bacteria</taxon>
        <taxon>Bacillati</taxon>
        <taxon>Bacillota</taxon>
        <taxon>Bacilli</taxon>
        <taxon>Bacillales</taxon>
        <taxon>Staphylococcaceae</taxon>
        <taxon>Staphylococcus</taxon>
        <taxon>Staphylococcus intermedius group</taxon>
    </lineage>
</organism>
<dbReference type="Proteomes" id="UP000255549">
    <property type="component" value="Unassembled WGS sequence"/>
</dbReference>
<dbReference type="GO" id="GO:0032259">
    <property type="term" value="P:methylation"/>
    <property type="evidence" value="ECO:0007669"/>
    <property type="project" value="UniProtKB-KW"/>
</dbReference>
<proteinExistence type="predicted"/>
<evidence type="ECO:0000313" key="2">
    <source>
        <dbReference type="Proteomes" id="UP000255549"/>
    </source>
</evidence>
<dbReference type="EMBL" id="UHDP01000003">
    <property type="protein sequence ID" value="SUM45506.1"/>
    <property type="molecule type" value="Genomic_DNA"/>
</dbReference>
<keyword evidence="1" id="KW-0808">Transferase</keyword>
<sequence length="37" mass="3983">MQGRNDFIERLLESAGIEVVMRVLDVGCASGSDDSNV</sequence>
<dbReference type="STRING" id="1141106.GCA_000308095_00917"/>